<dbReference type="Proteomes" id="UP000006253">
    <property type="component" value="Unassembled WGS sequence"/>
</dbReference>
<comment type="similarity">
    <text evidence="2">Belongs to the LemA family.</text>
</comment>
<gene>
    <name evidence="7" type="ORF">LEP1GSC081_3778</name>
</gene>
<evidence type="ECO:0000256" key="2">
    <source>
        <dbReference type="ARBA" id="ARBA00008854"/>
    </source>
</evidence>
<evidence type="ECO:0000313" key="7">
    <source>
        <dbReference type="EMBL" id="EKO16346.1"/>
    </source>
</evidence>
<dbReference type="PANTHER" id="PTHR34478:SF2">
    <property type="entry name" value="MEMBRANE PROTEIN"/>
    <property type="match status" value="1"/>
</dbReference>
<evidence type="ECO:0000313" key="8">
    <source>
        <dbReference type="Proteomes" id="UP000006253"/>
    </source>
</evidence>
<evidence type="ECO:0000256" key="4">
    <source>
        <dbReference type="ARBA" id="ARBA00022989"/>
    </source>
</evidence>
<dbReference type="PANTHER" id="PTHR34478">
    <property type="entry name" value="PROTEIN LEMA"/>
    <property type="match status" value="1"/>
</dbReference>
<evidence type="ECO:0000256" key="1">
    <source>
        <dbReference type="ARBA" id="ARBA00004167"/>
    </source>
</evidence>
<sequence length="200" mass="23152">MRIKLDFKFFLMMALVLSFLVFFNCGYNTIQEEDEAINASWAEILNQYQRRSDLIPNLVNTVKGYAAQEEKVLIEVTKARAGVGSIQADEKTLNNPELFRKYSQAQTQMTSALSRLLVITENYPELKSNENFRDLQAQLEGTENRITVARNRYIQAIQKYNVTIRKFPNNLTAKFFGFETKPSFSVENEKEISKPPEIKF</sequence>
<evidence type="ECO:0000256" key="6">
    <source>
        <dbReference type="SAM" id="Phobius"/>
    </source>
</evidence>
<keyword evidence="5 6" id="KW-0472">Membrane</keyword>
<dbReference type="GO" id="GO:0016020">
    <property type="term" value="C:membrane"/>
    <property type="evidence" value="ECO:0007669"/>
    <property type="project" value="UniProtKB-SubCell"/>
</dbReference>
<dbReference type="InterPro" id="IPR007156">
    <property type="entry name" value="MamQ_LemA"/>
</dbReference>
<accession>A0A0E2B687</accession>
<dbReference type="AlphaFoldDB" id="A0A0E2B687"/>
<keyword evidence="3 6" id="KW-0812">Transmembrane</keyword>
<comment type="caution">
    <text evidence="7">The sequence shown here is derived from an EMBL/GenBank/DDBJ whole genome shotgun (WGS) entry which is preliminary data.</text>
</comment>
<dbReference type="Pfam" id="PF04011">
    <property type="entry name" value="LemA"/>
    <property type="match status" value="1"/>
</dbReference>
<protein>
    <submittedName>
        <fullName evidence="7">LemA family protein</fullName>
    </submittedName>
</protein>
<name>A0A0E2B687_9LEPT</name>
<dbReference type="InterPro" id="IPR023353">
    <property type="entry name" value="LemA-like_dom_sf"/>
</dbReference>
<evidence type="ECO:0000256" key="5">
    <source>
        <dbReference type="ARBA" id="ARBA00023136"/>
    </source>
</evidence>
<feature type="transmembrane region" description="Helical" evidence="6">
    <location>
        <begin position="9"/>
        <end position="30"/>
    </location>
</feature>
<dbReference type="RefSeq" id="WP_004750441.1">
    <property type="nucleotide sequence ID" value="NZ_AHMY02000028.1"/>
</dbReference>
<dbReference type="GeneID" id="34314353"/>
<dbReference type="SUPFAM" id="SSF140478">
    <property type="entry name" value="LemA-like"/>
    <property type="match status" value="1"/>
</dbReference>
<dbReference type="EMBL" id="AHMY02000028">
    <property type="protein sequence ID" value="EKO16346.1"/>
    <property type="molecule type" value="Genomic_DNA"/>
</dbReference>
<organism evidence="7 8">
    <name type="scientific">Leptospira kirschneri str. H1</name>
    <dbReference type="NCBI Taxonomy" id="1049966"/>
    <lineage>
        <taxon>Bacteria</taxon>
        <taxon>Pseudomonadati</taxon>
        <taxon>Spirochaetota</taxon>
        <taxon>Spirochaetia</taxon>
        <taxon>Leptospirales</taxon>
        <taxon>Leptospiraceae</taxon>
        <taxon>Leptospira</taxon>
    </lineage>
</organism>
<keyword evidence="4 6" id="KW-1133">Transmembrane helix</keyword>
<evidence type="ECO:0000256" key="3">
    <source>
        <dbReference type="ARBA" id="ARBA00022692"/>
    </source>
</evidence>
<comment type="subcellular location">
    <subcellularLocation>
        <location evidence="1">Membrane</location>
        <topology evidence="1">Single-pass membrane protein</topology>
    </subcellularLocation>
</comment>
<proteinExistence type="inferred from homology"/>
<dbReference type="Gene3D" id="1.20.1440.20">
    <property type="entry name" value="LemA-like domain"/>
    <property type="match status" value="1"/>
</dbReference>
<reference evidence="7 8" key="1">
    <citation type="submission" date="2012-10" db="EMBL/GenBank/DDBJ databases">
        <authorList>
            <person name="Harkins D.M."/>
            <person name="Durkin A.S."/>
            <person name="Brinkac L.M."/>
            <person name="Selengut J.D."/>
            <person name="Sanka R."/>
            <person name="DePew J."/>
            <person name="Purushe J."/>
            <person name="Peacock S.J."/>
            <person name="Thaipadungpanit J."/>
            <person name="Wuthiekanun V.W."/>
            <person name="Day N.P."/>
            <person name="Vinetz J.M."/>
            <person name="Sutton G.G."/>
            <person name="Nelson W.C."/>
            <person name="Fouts D.E."/>
        </authorList>
    </citation>
    <scope>NUCLEOTIDE SEQUENCE [LARGE SCALE GENOMIC DNA]</scope>
    <source>
        <strain evidence="7 8">H1</strain>
    </source>
</reference>